<dbReference type="Gene3D" id="3.30.460.20">
    <property type="entry name" value="CorA soluble domain-like"/>
    <property type="match status" value="1"/>
</dbReference>
<dbReference type="OrthoDB" id="9978047at2759"/>
<keyword evidence="3" id="KW-0813">Transport</keyword>
<dbReference type="PANTHER" id="PTHR46494">
    <property type="entry name" value="CORA FAMILY METAL ION TRANSPORTER (EUROFUNG)"/>
    <property type="match status" value="1"/>
</dbReference>
<comment type="similarity">
    <text evidence="2">Belongs to the CorA metal ion transporter (MIT) (TC 1.A.35) family.</text>
</comment>
<dbReference type="GO" id="GO:0000287">
    <property type="term" value="F:magnesium ion binding"/>
    <property type="evidence" value="ECO:0007669"/>
    <property type="project" value="TreeGrafter"/>
</dbReference>
<proteinExistence type="inferred from homology"/>
<dbReference type="PANTHER" id="PTHR46494:SF3">
    <property type="entry name" value="ZINC TRANSPORT PROTEIN ZNTB"/>
    <property type="match status" value="1"/>
</dbReference>
<dbReference type="AlphaFoldDB" id="A0A2A2K3C1"/>
<evidence type="ECO:0000256" key="8">
    <source>
        <dbReference type="ARBA" id="ARBA00022989"/>
    </source>
</evidence>
<dbReference type="InterPro" id="IPR045861">
    <property type="entry name" value="CorA_cytoplasmic_dom"/>
</dbReference>
<dbReference type="SUPFAM" id="SSF144083">
    <property type="entry name" value="Magnesium transport protein CorA, transmembrane region"/>
    <property type="match status" value="1"/>
</dbReference>
<name>A0A2A2K3C1_9BILA</name>
<protein>
    <submittedName>
        <fullName evidence="13">Uncharacterized protein</fullName>
    </submittedName>
</protein>
<evidence type="ECO:0000256" key="4">
    <source>
        <dbReference type="ARBA" id="ARBA00022475"/>
    </source>
</evidence>
<accession>A0A2A2K3C1</accession>
<evidence type="ECO:0000313" key="13">
    <source>
        <dbReference type="EMBL" id="PAV68467.1"/>
    </source>
</evidence>
<keyword evidence="8 12" id="KW-1133">Transmembrane helix</keyword>
<keyword evidence="4" id="KW-1003">Cell membrane</keyword>
<evidence type="ECO:0000313" key="14">
    <source>
        <dbReference type="Proteomes" id="UP000218231"/>
    </source>
</evidence>
<evidence type="ECO:0000256" key="2">
    <source>
        <dbReference type="ARBA" id="ARBA00009765"/>
    </source>
</evidence>
<reference evidence="13 14" key="1">
    <citation type="journal article" date="2017" name="Curr. Biol.">
        <title>Genome architecture and evolution of a unichromosomal asexual nematode.</title>
        <authorList>
            <person name="Fradin H."/>
            <person name="Zegar C."/>
            <person name="Gutwein M."/>
            <person name="Lucas J."/>
            <person name="Kovtun M."/>
            <person name="Corcoran D."/>
            <person name="Baugh L.R."/>
            <person name="Kiontke K."/>
            <person name="Gunsalus K."/>
            <person name="Fitch D.H."/>
            <person name="Piano F."/>
        </authorList>
    </citation>
    <scope>NUCLEOTIDE SEQUENCE [LARGE SCALE GENOMIC DNA]</scope>
    <source>
        <strain evidence="13">PF1309</strain>
    </source>
</reference>
<comment type="caution">
    <text evidence="13">The sequence shown here is derived from an EMBL/GenBank/DDBJ whole genome shotgun (WGS) entry which is preliminary data.</text>
</comment>
<feature type="compositionally biased region" description="Basic and acidic residues" evidence="11">
    <location>
        <begin position="325"/>
        <end position="335"/>
    </location>
</feature>
<keyword evidence="9" id="KW-0406">Ion transport</keyword>
<organism evidence="13 14">
    <name type="scientific">Diploscapter pachys</name>
    <dbReference type="NCBI Taxonomy" id="2018661"/>
    <lineage>
        <taxon>Eukaryota</taxon>
        <taxon>Metazoa</taxon>
        <taxon>Ecdysozoa</taxon>
        <taxon>Nematoda</taxon>
        <taxon>Chromadorea</taxon>
        <taxon>Rhabditida</taxon>
        <taxon>Rhabditina</taxon>
        <taxon>Rhabditomorpha</taxon>
        <taxon>Rhabditoidea</taxon>
        <taxon>Rhabditidae</taxon>
        <taxon>Diploscapter</taxon>
    </lineage>
</organism>
<feature type="transmembrane region" description="Helical" evidence="12">
    <location>
        <begin position="890"/>
        <end position="917"/>
    </location>
</feature>
<evidence type="ECO:0000256" key="9">
    <source>
        <dbReference type="ARBA" id="ARBA00023065"/>
    </source>
</evidence>
<keyword evidence="10 12" id="KW-0472">Membrane</keyword>
<evidence type="ECO:0000256" key="1">
    <source>
        <dbReference type="ARBA" id="ARBA00004651"/>
    </source>
</evidence>
<dbReference type="InterPro" id="IPR002523">
    <property type="entry name" value="MgTranspt_CorA/ZnTranspt_ZntB"/>
</dbReference>
<keyword evidence="7" id="KW-0862">Zinc</keyword>
<feature type="transmembrane region" description="Helical" evidence="12">
    <location>
        <begin position="256"/>
        <end position="277"/>
    </location>
</feature>
<dbReference type="GO" id="GO:0050897">
    <property type="term" value="F:cobalt ion binding"/>
    <property type="evidence" value="ECO:0007669"/>
    <property type="project" value="TreeGrafter"/>
</dbReference>
<evidence type="ECO:0000256" key="5">
    <source>
        <dbReference type="ARBA" id="ARBA00022519"/>
    </source>
</evidence>
<keyword evidence="6 12" id="KW-0812">Transmembrane</keyword>
<dbReference type="Proteomes" id="UP000218231">
    <property type="component" value="Unassembled WGS sequence"/>
</dbReference>
<dbReference type="GO" id="GO:0015087">
    <property type="term" value="F:cobalt ion transmembrane transporter activity"/>
    <property type="evidence" value="ECO:0007669"/>
    <property type="project" value="TreeGrafter"/>
</dbReference>
<feature type="region of interest" description="Disordered" evidence="11">
    <location>
        <begin position="321"/>
        <end position="342"/>
    </location>
</feature>
<evidence type="ECO:0000256" key="12">
    <source>
        <dbReference type="SAM" id="Phobius"/>
    </source>
</evidence>
<dbReference type="InterPro" id="IPR045863">
    <property type="entry name" value="CorA_TM1_TM2"/>
</dbReference>
<dbReference type="GO" id="GO:0015095">
    <property type="term" value="F:magnesium ion transmembrane transporter activity"/>
    <property type="evidence" value="ECO:0007669"/>
    <property type="project" value="TreeGrafter"/>
</dbReference>
<sequence>MSGFGYRINGRSAERVAVKQALADSADFVWVHLNTTEERAQIWLRDAAGLDDYVVDALTAMETRPRCEAFEQGALLNLRGRSSDEQTSGDALASVRIWAIKGHVYSVSRRPLYAVDAVEKEVESGHVADPGDLISAFATAITADLDPHVADLGDELDDCEERLDANRVFDLRRTVTRVRVAAIGYRRFLSPQRAALEKLAELPGAWLAEDDRRHLSAAADRAARMAEELEAIRERASLMHEALTDLRSEQIDSRSLIISIVAMVFLPLTFITGLYGMNVAHLPYAQEPWAFDAIMGLCGLITVTVLGYFVQQHWFQNDGSNVPRTFEDRPGDDPTHYSGEAGGGGGGTCGAFAVSSPSVTAFGGATSPWRGRNEVLRRARGAPRLRDLGQAARRIAERRRIGADRRVHHRPADSGIEPRQRVRHLAAAFEIEARFQREQDRGRARHALALGAQLVVVHRPGRRAQRRDELFVEQLDEARALRLGRAADDVDLAIGGIGVARKCGREGLRRLVRADLAVHRRELLRQPLVHRIRQQRDLILLFRQIALRLRITGRRCAEAVDAARRGQRDARQRAGEAERIARRAGEHRLDLIGIGGEHAVQRRRVDLQRAVAIGRDAQLRERRRCAAAIVRHQPLGRQRLERAHQRRGGGIALQVSTKSPTACASALVGRTLVSDTALVVTALSCNVTPDTRSLTVLDARCTCTPSTVSLAFAAVPVSVPVFLPMLNWLSLLSASSAFSVKACAAPVVPFSDSTDLPSTSVMTVAVTPAFAPLIALAIPSRLPLVTSIDTVGALPAVKSVICVPSLLYVAVPNVSVILPVAIVAVRSSIFAERDPCAVASAWIETLDDSWPTFAPAIAVAPSALVFELTGCVCNVPPELRLASAVEKLEIVLRSVLVAEICAVSVSFLAVSAAVLAANCACTSAGTSVAMSMPEPALSEVSRLCAAFLVRLVVDAGAGVGVGVGVDVLLPTVLATGLLHALHQD</sequence>
<evidence type="ECO:0000256" key="11">
    <source>
        <dbReference type="SAM" id="MobiDB-lite"/>
    </source>
</evidence>
<evidence type="ECO:0000256" key="3">
    <source>
        <dbReference type="ARBA" id="ARBA00022448"/>
    </source>
</evidence>
<evidence type="ECO:0000256" key="10">
    <source>
        <dbReference type="ARBA" id="ARBA00023136"/>
    </source>
</evidence>
<keyword evidence="5" id="KW-0997">Cell inner membrane</keyword>
<dbReference type="GO" id="GO:0005886">
    <property type="term" value="C:plasma membrane"/>
    <property type="evidence" value="ECO:0007669"/>
    <property type="project" value="UniProtKB-SubCell"/>
</dbReference>
<dbReference type="SUPFAM" id="SSF143865">
    <property type="entry name" value="CorA soluble domain-like"/>
    <property type="match status" value="1"/>
</dbReference>
<dbReference type="EMBL" id="LIAE01009753">
    <property type="protein sequence ID" value="PAV68467.1"/>
    <property type="molecule type" value="Genomic_DNA"/>
</dbReference>
<feature type="transmembrane region" description="Helical" evidence="12">
    <location>
        <begin position="806"/>
        <end position="825"/>
    </location>
</feature>
<evidence type="ECO:0000256" key="6">
    <source>
        <dbReference type="ARBA" id="ARBA00022692"/>
    </source>
</evidence>
<dbReference type="Gene3D" id="1.20.58.340">
    <property type="entry name" value="Magnesium transport protein CorA, transmembrane region"/>
    <property type="match status" value="2"/>
</dbReference>
<dbReference type="Pfam" id="PF01544">
    <property type="entry name" value="CorA"/>
    <property type="match status" value="1"/>
</dbReference>
<evidence type="ECO:0000256" key="7">
    <source>
        <dbReference type="ARBA" id="ARBA00022833"/>
    </source>
</evidence>
<comment type="subcellular location">
    <subcellularLocation>
        <location evidence="1">Cell membrane</location>
        <topology evidence="1">Multi-pass membrane protein</topology>
    </subcellularLocation>
</comment>
<keyword evidence="14" id="KW-1185">Reference proteome</keyword>
<gene>
    <name evidence="13" type="ORF">WR25_21515</name>
</gene>
<dbReference type="CDD" id="cd12833">
    <property type="entry name" value="ZntB-like_1"/>
    <property type="match status" value="1"/>
</dbReference>
<feature type="transmembrane region" description="Helical" evidence="12">
    <location>
        <begin position="289"/>
        <end position="310"/>
    </location>
</feature>